<evidence type="ECO:0000313" key="2">
    <source>
        <dbReference type="Proteomes" id="UP000622317"/>
    </source>
</evidence>
<dbReference type="RefSeq" id="WP_191618889.1">
    <property type="nucleotide sequence ID" value="NZ_JACYFG010000051.1"/>
</dbReference>
<proteinExistence type="predicted"/>
<organism evidence="1 2">
    <name type="scientific">Pelagicoccus enzymogenes</name>
    <dbReference type="NCBI Taxonomy" id="2773457"/>
    <lineage>
        <taxon>Bacteria</taxon>
        <taxon>Pseudomonadati</taxon>
        <taxon>Verrucomicrobiota</taxon>
        <taxon>Opitutia</taxon>
        <taxon>Puniceicoccales</taxon>
        <taxon>Pelagicoccaceae</taxon>
        <taxon>Pelagicoccus</taxon>
    </lineage>
</organism>
<accession>A0A927FBI4</accession>
<keyword evidence="2" id="KW-1185">Reference proteome</keyword>
<sequence length="129" mass="14317">MSAEARMKALDDIQETLNNKVLPIEEELIAVAPSPFVPDSGKKVVVEEEVEVVLTDEELLKELANYVNPTGIFMFGGEFYLIFKEKKLKVGSELGITYNGANYSVVITEITGSTYKISRGDSELQLKLK</sequence>
<gene>
    <name evidence="1" type="ORF">IEN85_20075</name>
</gene>
<dbReference type="AlphaFoldDB" id="A0A927FBI4"/>
<name>A0A927FBI4_9BACT</name>
<evidence type="ECO:0000313" key="1">
    <source>
        <dbReference type="EMBL" id="MBD5781809.1"/>
    </source>
</evidence>
<dbReference type="Proteomes" id="UP000622317">
    <property type="component" value="Unassembled WGS sequence"/>
</dbReference>
<comment type="caution">
    <text evidence="1">The sequence shown here is derived from an EMBL/GenBank/DDBJ whole genome shotgun (WGS) entry which is preliminary data.</text>
</comment>
<reference evidence="1" key="1">
    <citation type="submission" date="2020-09" db="EMBL/GenBank/DDBJ databases">
        <title>Pelagicoccus enzymogenes sp. nov. with an EPS production, isolated from marine sediment.</title>
        <authorList>
            <person name="Feng X."/>
        </authorList>
    </citation>
    <scope>NUCLEOTIDE SEQUENCE</scope>
    <source>
        <strain evidence="1">NFK12</strain>
    </source>
</reference>
<dbReference type="EMBL" id="JACYFG010000051">
    <property type="protein sequence ID" value="MBD5781809.1"/>
    <property type="molecule type" value="Genomic_DNA"/>
</dbReference>
<protein>
    <submittedName>
        <fullName evidence="1">Uncharacterized protein</fullName>
    </submittedName>
</protein>